<dbReference type="SUPFAM" id="SSF47384">
    <property type="entry name" value="Homodimeric domain of signal transducing histidine kinase"/>
    <property type="match status" value="1"/>
</dbReference>
<sequence length="656" mass="71319">MEWRDLSLAASPNELTAALIEGIEALPEAFVLYDDQDRMIICNEQYRRLYPLVADMMKPGMRFSDVVHESVARGVFQIDEDSKTWAERRISFHQAGIGFFEQHLSDGRWIQVSERRTAFGGTTSIRADITVLKERERDLRAARAKAETEATARTAFIAKVGHELRNPLNVILGIAQILAGEALPKRQRALIDSLVGASRAMRDVLNDVLDIAKVQSGQVDIRLESIETKPFVQEMVNIARTMTAQKGLAMRSRIETTLPDRMVTDPRRLRQILFNLLGNAVKYTPSGSITLACSLRSPSGGQDVLDISVTDSGPGISPRLTDRVLQPYARQREHVTAGVEGLGLGLSISEELAAAIGARLGIEPGPRGGTRAWITIPIGAAGEPGHPRVMPAARQGLRPGPPLNILVIDDEQTNLIVADALLQRLGHSVTTARDGQEGMRALRAGCYDAVLLDISMPEISGIEIARRIAAEKLGGPGFAIIAMTGNVMPEDIKAYLAAGFTGFIEKPVEFDDLGELLVSVRRDLAGHGVLGPGERVRFPRAESARAFDRTPLDRMVADIGHDSVASIVATGIVTFGQTIEMLASEDGEALERLLHKVHAVAGLLGLDELARSARRDERNASSLSPEQRDDLKDALAKAIVQIKLYALDLEVTAPPD</sequence>
<feature type="modified residue" description="4-aspartylphosphate" evidence="6">
    <location>
        <position position="453"/>
    </location>
</feature>
<evidence type="ECO:0000256" key="2">
    <source>
        <dbReference type="ARBA" id="ARBA00012438"/>
    </source>
</evidence>
<evidence type="ECO:0000256" key="3">
    <source>
        <dbReference type="ARBA" id="ARBA00022553"/>
    </source>
</evidence>
<dbReference type="EC" id="2.7.13.3" evidence="2"/>
<feature type="domain" description="Response regulatory" evidence="8">
    <location>
        <begin position="404"/>
        <end position="521"/>
    </location>
</feature>
<dbReference type="PROSITE" id="PS50109">
    <property type="entry name" value="HIS_KIN"/>
    <property type="match status" value="1"/>
</dbReference>
<organism evidence="9 10">
    <name type="scientific">Bosea spartocytisi</name>
    <dbReference type="NCBI Taxonomy" id="2773451"/>
    <lineage>
        <taxon>Bacteria</taxon>
        <taxon>Pseudomonadati</taxon>
        <taxon>Pseudomonadota</taxon>
        <taxon>Alphaproteobacteria</taxon>
        <taxon>Hyphomicrobiales</taxon>
        <taxon>Boseaceae</taxon>
        <taxon>Bosea</taxon>
    </lineage>
</organism>
<dbReference type="InterPro" id="IPR005467">
    <property type="entry name" value="His_kinase_dom"/>
</dbReference>
<feature type="domain" description="Histidine kinase" evidence="7">
    <location>
        <begin position="159"/>
        <end position="380"/>
    </location>
</feature>
<dbReference type="SMART" id="SM00448">
    <property type="entry name" value="REC"/>
    <property type="match status" value="1"/>
</dbReference>
<dbReference type="RefSeq" id="WP_191124955.1">
    <property type="nucleotide sequence ID" value="NZ_JACXWY010000011.1"/>
</dbReference>
<comment type="catalytic activity">
    <reaction evidence="1">
        <text>ATP + protein L-histidine = ADP + protein N-phospho-L-histidine.</text>
        <dbReference type="EC" id="2.7.13.3"/>
    </reaction>
</comment>
<keyword evidence="5" id="KW-0418">Kinase</keyword>
<evidence type="ECO:0000313" key="9">
    <source>
        <dbReference type="EMBL" id="MBD3847572.1"/>
    </source>
</evidence>
<dbReference type="GO" id="GO:0005886">
    <property type="term" value="C:plasma membrane"/>
    <property type="evidence" value="ECO:0007669"/>
    <property type="project" value="TreeGrafter"/>
</dbReference>
<dbReference type="InterPro" id="IPR011006">
    <property type="entry name" value="CheY-like_superfamily"/>
</dbReference>
<accession>A0A927I1N1</accession>
<evidence type="ECO:0000313" key="10">
    <source>
        <dbReference type="Proteomes" id="UP000619295"/>
    </source>
</evidence>
<dbReference type="AlphaFoldDB" id="A0A927I1N1"/>
<dbReference type="SUPFAM" id="SSF55874">
    <property type="entry name" value="ATPase domain of HSP90 chaperone/DNA topoisomerase II/histidine kinase"/>
    <property type="match status" value="1"/>
</dbReference>
<keyword evidence="10" id="KW-1185">Reference proteome</keyword>
<dbReference type="Gene3D" id="3.30.565.10">
    <property type="entry name" value="Histidine kinase-like ATPase, C-terminal domain"/>
    <property type="match status" value="1"/>
</dbReference>
<dbReference type="InterPro" id="IPR001789">
    <property type="entry name" value="Sig_transdc_resp-reg_receiver"/>
</dbReference>
<evidence type="ECO:0000256" key="6">
    <source>
        <dbReference type="PROSITE-ProRule" id="PRU00169"/>
    </source>
</evidence>
<dbReference type="GO" id="GO:0000155">
    <property type="term" value="F:phosphorelay sensor kinase activity"/>
    <property type="evidence" value="ECO:0007669"/>
    <property type="project" value="InterPro"/>
</dbReference>
<dbReference type="Gene3D" id="3.30.450.20">
    <property type="entry name" value="PAS domain"/>
    <property type="match status" value="1"/>
</dbReference>
<dbReference type="SMART" id="SM00388">
    <property type="entry name" value="HisKA"/>
    <property type="match status" value="1"/>
</dbReference>
<evidence type="ECO:0000256" key="1">
    <source>
        <dbReference type="ARBA" id="ARBA00000085"/>
    </source>
</evidence>
<dbReference type="PROSITE" id="PS50110">
    <property type="entry name" value="RESPONSE_REGULATORY"/>
    <property type="match status" value="1"/>
</dbReference>
<dbReference type="InterPro" id="IPR036890">
    <property type="entry name" value="HATPase_C_sf"/>
</dbReference>
<reference evidence="9" key="1">
    <citation type="submission" date="2020-09" db="EMBL/GenBank/DDBJ databases">
        <title>Bosea spartocytisi sp. nov. a root nodule endophyte of Spartocytisus supranubius in the high mountain ecosystem fo the Teide National Park (Canary Islands, Spain).</title>
        <authorList>
            <person name="Pulido-Suarez L."/>
            <person name="Peix A."/>
            <person name="Igual J.M."/>
            <person name="Socas-Perez N."/>
            <person name="Velazquez E."/>
            <person name="Flores-Felix J.D."/>
            <person name="Leon-Barrios M."/>
        </authorList>
    </citation>
    <scope>NUCLEOTIDE SEQUENCE</scope>
    <source>
        <strain evidence="9">SSUT16</strain>
    </source>
</reference>
<dbReference type="InterPro" id="IPR036097">
    <property type="entry name" value="HisK_dim/P_sf"/>
</dbReference>
<dbReference type="InterPro" id="IPR004358">
    <property type="entry name" value="Sig_transdc_His_kin-like_C"/>
</dbReference>
<dbReference type="GO" id="GO:0009927">
    <property type="term" value="F:histidine phosphotransfer kinase activity"/>
    <property type="evidence" value="ECO:0007669"/>
    <property type="project" value="TreeGrafter"/>
</dbReference>
<dbReference type="PANTHER" id="PTHR43047">
    <property type="entry name" value="TWO-COMPONENT HISTIDINE PROTEIN KINASE"/>
    <property type="match status" value="1"/>
</dbReference>
<dbReference type="SUPFAM" id="SSF52172">
    <property type="entry name" value="CheY-like"/>
    <property type="match status" value="1"/>
</dbReference>
<dbReference type="SMART" id="SM00387">
    <property type="entry name" value="HATPase_c"/>
    <property type="match status" value="1"/>
</dbReference>
<dbReference type="InterPro" id="IPR003594">
    <property type="entry name" value="HATPase_dom"/>
</dbReference>
<keyword evidence="3 6" id="KW-0597">Phosphoprotein</keyword>
<dbReference type="Pfam" id="PF12860">
    <property type="entry name" value="PAS_7"/>
    <property type="match status" value="1"/>
</dbReference>
<dbReference type="Proteomes" id="UP000619295">
    <property type="component" value="Unassembled WGS sequence"/>
</dbReference>
<dbReference type="InterPro" id="IPR036641">
    <property type="entry name" value="HPT_dom_sf"/>
</dbReference>
<dbReference type="PANTHER" id="PTHR43047:SF72">
    <property type="entry name" value="OSMOSENSING HISTIDINE PROTEIN KINASE SLN1"/>
    <property type="match status" value="1"/>
</dbReference>
<dbReference type="EMBL" id="JACXWY010000011">
    <property type="protein sequence ID" value="MBD3847572.1"/>
    <property type="molecule type" value="Genomic_DNA"/>
</dbReference>
<comment type="caution">
    <text evidence="9">The sequence shown here is derived from an EMBL/GenBank/DDBJ whole genome shotgun (WGS) entry which is preliminary data.</text>
</comment>
<proteinExistence type="predicted"/>
<protein>
    <recommendedName>
        <fullName evidence="2">histidine kinase</fullName>
        <ecNumber evidence="2">2.7.13.3</ecNumber>
    </recommendedName>
</protein>
<dbReference type="Pfam" id="PF00072">
    <property type="entry name" value="Response_reg"/>
    <property type="match status" value="1"/>
</dbReference>
<gene>
    <name evidence="9" type="ORF">IED13_17875</name>
</gene>
<evidence type="ECO:0000259" key="8">
    <source>
        <dbReference type="PROSITE" id="PS50110"/>
    </source>
</evidence>
<name>A0A927I1N1_9HYPH</name>
<dbReference type="PRINTS" id="PR00344">
    <property type="entry name" value="BCTRLSENSOR"/>
</dbReference>
<evidence type="ECO:0000256" key="5">
    <source>
        <dbReference type="ARBA" id="ARBA00022777"/>
    </source>
</evidence>
<evidence type="ECO:0000256" key="4">
    <source>
        <dbReference type="ARBA" id="ARBA00022679"/>
    </source>
</evidence>
<dbReference type="Gene3D" id="3.40.50.2300">
    <property type="match status" value="1"/>
</dbReference>
<dbReference type="CDD" id="cd00082">
    <property type="entry name" value="HisKA"/>
    <property type="match status" value="1"/>
</dbReference>
<evidence type="ECO:0000259" key="7">
    <source>
        <dbReference type="PROSITE" id="PS50109"/>
    </source>
</evidence>
<dbReference type="Pfam" id="PF00512">
    <property type="entry name" value="HisKA"/>
    <property type="match status" value="1"/>
</dbReference>
<keyword evidence="4" id="KW-0808">Transferase</keyword>
<dbReference type="Gene3D" id="1.10.287.130">
    <property type="match status" value="1"/>
</dbReference>
<dbReference type="CDD" id="cd17546">
    <property type="entry name" value="REC_hyHK_CKI1_RcsC-like"/>
    <property type="match status" value="1"/>
</dbReference>
<dbReference type="SUPFAM" id="SSF47226">
    <property type="entry name" value="Histidine-containing phosphotransfer domain, HPT domain"/>
    <property type="match status" value="1"/>
</dbReference>
<dbReference type="InterPro" id="IPR003661">
    <property type="entry name" value="HisK_dim/P_dom"/>
</dbReference>
<dbReference type="Pfam" id="PF02518">
    <property type="entry name" value="HATPase_c"/>
    <property type="match status" value="1"/>
</dbReference>